<feature type="region of interest" description="Disordered" evidence="1">
    <location>
        <begin position="52"/>
        <end position="83"/>
    </location>
</feature>
<dbReference type="Proteomes" id="UP000831327">
    <property type="component" value="Chromosome"/>
</dbReference>
<reference evidence="2 3" key="1">
    <citation type="journal article" date="2016" name="Microbes Environ.">
        <title>Phylogenetically diverse aerobic anoxygenic phototrophic bacteria isolated from epilithic biofilms in Tama river, Japan.</title>
        <authorList>
            <person name="Hirose S."/>
            <person name="Matsuura K."/>
            <person name="Haruta S."/>
        </authorList>
    </citation>
    <scope>NUCLEOTIDE SEQUENCE [LARGE SCALE GENOMIC DNA]</scope>
    <source>
        <strain evidence="2 3">S08</strain>
    </source>
</reference>
<evidence type="ECO:0000313" key="3">
    <source>
        <dbReference type="Proteomes" id="UP000831327"/>
    </source>
</evidence>
<keyword evidence="3" id="KW-1185">Reference proteome</keyword>
<dbReference type="RefSeq" id="WP_244458122.1">
    <property type="nucleotide sequence ID" value="NZ_AP025637.1"/>
</dbReference>
<sequence>MDGLDIEIEGDSEPAVALALLKIVMRAEGKDAAGVDGAWILATLSRCLAAVMGEAPPDDDEDAQHDDDDDDDDAAESDPPAHA</sequence>
<organism evidence="2 3">
    <name type="scientific">Roseomonas fluvialis</name>
    <dbReference type="NCBI Taxonomy" id="1750527"/>
    <lineage>
        <taxon>Bacteria</taxon>
        <taxon>Pseudomonadati</taxon>
        <taxon>Pseudomonadota</taxon>
        <taxon>Alphaproteobacteria</taxon>
        <taxon>Acetobacterales</taxon>
        <taxon>Roseomonadaceae</taxon>
        <taxon>Roseomonas</taxon>
    </lineage>
</organism>
<dbReference type="EMBL" id="AP025637">
    <property type="protein sequence ID" value="BDG70810.1"/>
    <property type="molecule type" value="Genomic_DNA"/>
</dbReference>
<name>A0ABM7XZ81_9PROT</name>
<proteinExistence type="predicted"/>
<accession>A0ABM7XZ81</accession>
<feature type="compositionally biased region" description="Acidic residues" evidence="1">
    <location>
        <begin position="56"/>
        <end position="76"/>
    </location>
</feature>
<gene>
    <name evidence="2" type="ORF">Rmf_07390</name>
</gene>
<evidence type="ECO:0000313" key="2">
    <source>
        <dbReference type="EMBL" id="BDG70810.1"/>
    </source>
</evidence>
<protein>
    <submittedName>
        <fullName evidence="2">Uncharacterized protein</fullName>
    </submittedName>
</protein>
<evidence type="ECO:0000256" key="1">
    <source>
        <dbReference type="SAM" id="MobiDB-lite"/>
    </source>
</evidence>